<evidence type="ECO:0000313" key="6">
    <source>
        <dbReference type="Proteomes" id="UP001589609"/>
    </source>
</evidence>
<comment type="caution">
    <text evidence="5">The sequence shown here is derived from an EMBL/GenBank/DDBJ whole genome shotgun (WGS) entry which is preliminary data.</text>
</comment>
<dbReference type="InterPro" id="IPR017853">
    <property type="entry name" value="GH"/>
</dbReference>
<dbReference type="SUPFAM" id="SSF47090">
    <property type="entry name" value="PGBD-like"/>
    <property type="match status" value="2"/>
</dbReference>
<dbReference type="InterPro" id="IPR011583">
    <property type="entry name" value="Chitinase_II/V-like_cat"/>
</dbReference>
<dbReference type="Gene3D" id="3.10.50.10">
    <property type="match status" value="1"/>
</dbReference>
<dbReference type="InterPro" id="IPR036779">
    <property type="entry name" value="LysM_dom_sf"/>
</dbReference>
<dbReference type="SUPFAM" id="SSF51445">
    <property type="entry name" value="(Trans)glycosidases"/>
    <property type="match status" value="1"/>
</dbReference>
<dbReference type="SMART" id="SM00636">
    <property type="entry name" value="Glyco_18"/>
    <property type="match status" value="1"/>
</dbReference>
<keyword evidence="6" id="KW-1185">Reference proteome</keyword>
<dbReference type="PANTHER" id="PTHR46066:SF2">
    <property type="entry name" value="CHITINASE DOMAIN-CONTAINING PROTEIN 1"/>
    <property type="match status" value="1"/>
</dbReference>
<evidence type="ECO:0000256" key="2">
    <source>
        <dbReference type="SAM" id="Phobius"/>
    </source>
</evidence>
<reference evidence="5 6" key="1">
    <citation type="submission" date="2024-09" db="EMBL/GenBank/DDBJ databases">
        <authorList>
            <person name="Sun Q."/>
            <person name="Mori K."/>
        </authorList>
    </citation>
    <scope>NUCLEOTIDE SEQUENCE [LARGE SCALE GENOMIC DNA]</scope>
    <source>
        <strain evidence="5 6">JCM 11201</strain>
    </source>
</reference>
<dbReference type="InterPro" id="IPR036365">
    <property type="entry name" value="PGBD-like_sf"/>
</dbReference>
<keyword evidence="5" id="KW-0378">Hydrolase</keyword>
<dbReference type="CDD" id="cd00118">
    <property type="entry name" value="LysM"/>
    <property type="match status" value="1"/>
</dbReference>
<gene>
    <name evidence="5" type="ORF">ACFFMS_12655</name>
</gene>
<proteinExistence type="predicted"/>
<dbReference type="Gene3D" id="3.10.350.10">
    <property type="entry name" value="LysM domain"/>
    <property type="match status" value="1"/>
</dbReference>
<dbReference type="RefSeq" id="WP_379949642.1">
    <property type="nucleotide sequence ID" value="NZ_JBHMAF010000068.1"/>
</dbReference>
<feature type="domain" description="GH18" evidence="4">
    <location>
        <begin position="91"/>
        <end position="413"/>
    </location>
</feature>
<feature type="transmembrane region" description="Helical" evidence="2">
    <location>
        <begin position="61"/>
        <end position="80"/>
    </location>
</feature>
<dbReference type="InterPro" id="IPR002477">
    <property type="entry name" value="Peptidoglycan-bd-like"/>
</dbReference>
<accession>A0ABV5WG23</accession>
<dbReference type="EMBL" id="JBHMAF010000068">
    <property type="protein sequence ID" value="MFB9759290.1"/>
    <property type="molecule type" value="Genomic_DNA"/>
</dbReference>
<dbReference type="PANTHER" id="PTHR46066">
    <property type="entry name" value="CHITINASE DOMAIN-CONTAINING PROTEIN 1 FAMILY MEMBER"/>
    <property type="match status" value="1"/>
</dbReference>
<keyword evidence="2" id="KW-1133">Transmembrane helix</keyword>
<protein>
    <submittedName>
        <fullName evidence="5">Glycosyl hydrolase family 18 protein</fullName>
    </submittedName>
</protein>
<dbReference type="Gene3D" id="3.20.20.80">
    <property type="entry name" value="Glycosidases"/>
    <property type="match status" value="1"/>
</dbReference>
<dbReference type="Pfam" id="PF00704">
    <property type="entry name" value="Glyco_hydro_18"/>
    <property type="match status" value="1"/>
</dbReference>
<sequence length="675" mass="74824">MFHNFELRRVGDQYEVILYIEEALPDYSHEFAEELGTFVKTKTEELRKQAMRYVREKFPTLRIATVSVMTGMTLISVFPMQKAEAHSADFAMSYLYFGNTASYLAQIEKTQGNLNLVSPSYFDLNADGSLQLTGQLDPNFINQMHEKGIKVVPFLSNHWDRNLGRAALQNREQLATQIADAIVKYNLDGVQIDIENVTEVDRDNYTDLVRLLREKLPKEKEVSVAVAANPYGWTKGWHGSYDYQSLAKYASYLMIMTYDQSYEGSPEGPVASYDWVEKSIQYALNQGLSPNQIVLGIPFYGRYWMEGNAAGGYGISNSKVIEMVKRYNGQVIFDEASKSPKAIITIKEGDPTTVVGGKVLQPGTYHIWFENEQSISAKTNLLHKYNLKGTGSWSLGQEDIAIWNQYHSWMTSHGTTEDTKPVAEANLTSYVVMPGDTLSKISVQFGLTVAQLKTYNNLTSDMIHIGQMLRLTPSDTILVAAPVPAPAEAKPTQSTVVTPIVPPVVSKPAVPQAAPKKNDVLIKMGQRGASVTSLQQSLQKLGLYKGEIDGIYGKGTQAAILAFQKAQKLPQTGNYDTFTKEKMDSVLKQTAVKLTTAVKPTAVTYPAVQVGSRGANVTQLQQDLKKVGLYSGKIDGIFGNGTKTAVLKFQQKYKLKETGKADAATQAKMNEVLKR</sequence>
<keyword evidence="2" id="KW-0472">Membrane</keyword>
<dbReference type="PROSITE" id="PS51782">
    <property type="entry name" value="LYSM"/>
    <property type="match status" value="1"/>
</dbReference>
<dbReference type="SUPFAM" id="SSF54106">
    <property type="entry name" value="LysM domain"/>
    <property type="match status" value="1"/>
</dbReference>
<keyword evidence="1" id="KW-0326">Glycosidase</keyword>
<feature type="domain" description="LysM" evidence="3">
    <location>
        <begin position="428"/>
        <end position="471"/>
    </location>
</feature>
<dbReference type="InterPro" id="IPR036366">
    <property type="entry name" value="PGBDSf"/>
</dbReference>
<dbReference type="Gene3D" id="1.10.101.10">
    <property type="entry name" value="PGBD-like superfamily/PGBD"/>
    <property type="match status" value="2"/>
</dbReference>
<dbReference type="Pfam" id="PF01476">
    <property type="entry name" value="LysM"/>
    <property type="match status" value="1"/>
</dbReference>
<dbReference type="InterPro" id="IPR029070">
    <property type="entry name" value="Chitinase_insertion_sf"/>
</dbReference>
<evidence type="ECO:0000259" key="3">
    <source>
        <dbReference type="PROSITE" id="PS51782"/>
    </source>
</evidence>
<dbReference type="InterPro" id="IPR001223">
    <property type="entry name" value="Glyco_hydro18_cat"/>
</dbReference>
<dbReference type="GO" id="GO:0016787">
    <property type="term" value="F:hydrolase activity"/>
    <property type="evidence" value="ECO:0007669"/>
    <property type="project" value="UniProtKB-KW"/>
</dbReference>
<name>A0ABV5WG23_9BACI</name>
<keyword evidence="2" id="KW-0812">Transmembrane</keyword>
<organism evidence="5 6">
    <name type="scientific">Ectobacillus funiculus</name>
    <dbReference type="NCBI Taxonomy" id="137993"/>
    <lineage>
        <taxon>Bacteria</taxon>
        <taxon>Bacillati</taxon>
        <taxon>Bacillota</taxon>
        <taxon>Bacilli</taxon>
        <taxon>Bacillales</taxon>
        <taxon>Bacillaceae</taxon>
        <taxon>Ectobacillus</taxon>
    </lineage>
</organism>
<dbReference type="SMART" id="SM00257">
    <property type="entry name" value="LysM"/>
    <property type="match status" value="1"/>
</dbReference>
<evidence type="ECO:0000256" key="1">
    <source>
        <dbReference type="ARBA" id="ARBA00023295"/>
    </source>
</evidence>
<dbReference type="PROSITE" id="PS51910">
    <property type="entry name" value="GH18_2"/>
    <property type="match status" value="1"/>
</dbReference>
<evidence type="ECO:0000313" key="5">
    <source>
        <dbReference type="EMBL" id="MFB9759290.1"/>
    </source>
</evidence>
<evidence type="ECO:0000259" key="4">
    <source>
        <dbReference type="PROSITE" id="PS51910"/>
    </source>
</evidence>
<dbReference type="InterPro" id="IPR018392">
    <property type="entry name" value="LysM"/>
</dbReference>
<dbReference type="Proteomes" id="UP001589609">
    <property type="component" value="Unassembled WGS sequence"/>
</dbReference>
<dbReference type="Pfam" id="PF01471">
    <property type="entry name" value="PG_binding_1"/>
    <property type="match status" value="2"/>
</dbReference>